<proteinExistence type="predicted"/>
<accession>A0AA35V814</accession>
<evidence type="ECO:0000313" key="2">
    <source>
        <dbReference type="EMBL" id="CAI9268611.1"/>
    </source>
</evidence>
<sequence length="147" mass="16700">MGHKEVSWLGPSYGLADHPKGVIVQRLWSVVSIKRLQRLYSRLQQQALTITPSVISSSPSIAPSVISSCPSTMVMCFYRKWTIVQTSWTDNNPQRRFWGCSDPYDEPMCARSKAIIPGLLRTINKLRKEVDDIKDQASNHEKEVVLL</sequence>
<dbReference type="Proteomes" id="UP001177003">
    <property type="component" value="Chromosome 1"/>
</dbReference>
<keyword evidence="3" id="KW-1185">Reference proteome</keyword>
<reference evidence="2" key="1">
    <citation type="submission" date="2023-04" db="EMBL/GenBank/DDBJ databases">
        <authorList>
            <person name="Vijverberg K."/>
            <person name="Xiong W."/>
            <person name="Schranz E."/>
        </authorList>
    </citation>
    <scope>NUCLEOTIDE SEQUENCE</scope>
</reference>
<evidence type="ECO:0000256" key="1">
    <source>
        <dbReference type="SAM" id="Coils"/>
    </source>
</evidence>
<dbReference type="EMBL" id="OX465077">
    <property type="protein sequence ID" value="CAI9268611.1"/>
    <property type="molecule type" value="Genomic_DNA"/>
</dbReference>
<name>A0AA35V814_LACSI</name>
<feature type="coiled-coil region" evidence="1">
    <location>
        <begin position="116"/>
        <end position="143"/>
    </location>
</feature>
<organism evidence="2 3">
    <name type="scientific">Lactuca saligna</name>
    <name type="common">Willowleaf lettuce</name>
    <dbReference type="NCBI Taxonomy" id="75948"/>
    <lineage>
        <taxon>Eukaryota</taxon>
        <taxon>Viridiplantae</taxon>
        <taxon>Streptophyta</taxon>
        <taxon>Embryophyta</taxon>
        <taxon>Tracheophyta</taxon>
        <taxon>Spermatophyta</taxon>
        <taxon>Magnoliopsida</taxon>
        <taxon>eudicotyledons</taxon>
        <taxon>Gunneridae</taxon>
        <taxon>Pentapetalae</taxon>
        <taxon>asterids</taxon>
        <taxon>campanulids</taxon>
        <taxon>Asterales</taxon>
        <taxon>Asteraceae</taxon>
        <taxon>Cichorioideae</taxon>
        <taxon>Cichorieae</taxon>
        <taxon>Lactucinae</taxon>
        <taxon>Lactuca</taxon>
    </lineage>
</organism>
<evidence type="ECO:0000313" key="3">
    <source>
        <dbReference type="Proteomes" id="UP001177003"/>
    </source>
</evidence>
<keyword evidence="1" id="KW-0175">Coiled coil</keyword>
<dbReference type="AlphaFoldDB" id="A0AA35V814"/>
<gene>
    <name evidence="2" type="ORF">LSALG_LOCUS9027</name>
</gene>
<protein>
    <submittedName>
        <fullName evidence="2">Uncharacterized protein</fullName>
    </submittedName>
</protein>